<keyword evidence="1" id="KW-1133">Transmembrane helix</keyword>
<dbReference type="RefSeq" id="WP_141958233.1">
    <property type="nucleotide sequence ID" value="NZ_VFOZ01000001.1"/>
</dbReference>
<dbReference type="Pfam" id="PF19545">
    <property type="entry name" value="DUF6069"/>
    <property type="match status" value="1"/>
</dbReference>
<dbReference type="InterPro" id="IPR045713">
    <property type="entry name" value="DUF6069"/>
</dbReference>
<accession>A0A543CQS3</accession>
<dbReference type="EMBL" id="VFOZ01000001">
    <property type="protein sequence ID" value="TQL99439.1"/>
    <property type="molecule type" value="Genomic_DNA"/>
</dbReference>
<keyword evidence="1" id="KW-0472">Membrane</keyword>
<evidence type="ECO:0000256" key="1">
    <source>
        <dbReference type="SAM" id="Phobius"/>
    </source>
</evidence>
<gene>
    <name evidence="2" type="ORF">FB559_5124</name>
</gene>
<name>A0A543CQS3_9ACTN</name>
<keyword evidence="1" id="KW-0812">Transmembrane</keyword>
<protein>
    <submittedName>
        <fullName evidence="2">Uncharacterized protein</fullName>
    </submittedName>
</protein>
<organism evidence="2 3">
    <name type="scientific">Actinoallomurus bryophytorum</name>
    <dbReference type="NCBI Taxonomy" id="1490222"/>
    <lineage>
        <taxon>Bacteria</taxon>
        <taxon>Bacillati</taxon>
        <taxon>Actinomycetota</taxon>
        <taxon>Actinomycetes</taxon>
        <taxon>Streptosporangiales</taxon>
        <taxon>Thermomonosporaceae</taxon>
        <taxon>Actinoallomurus</taxon>
    </lineage>
</organism>
<proteinExistence type="predicted"/>
<feature type="transmembrane region" description="Helical" evidence="1">
    <location>
        <begin position="65"/>
        <end position="84"/>
    </location>
</feature>
<evidence type="ECO:0000313" key="3">
    <source>
        <dbReference type="Proteomes" id="UP000316096"/>
    </source>
</evidence>
<comment type="caution">
    <text evidence="2">The sequence shown here is derived from an EMBL/GenBank/DDBJ whole genome shotgun (WGS) entry which is preliminary data.</text>
</comment>
<dbReference type="Proteomes" id="UP000316096">
    <property type="component" value="Unassembled WGS sequence"/>
</dbReference>
<dbReference type="OrthoDB" id="4775254at2"/>
<keyword evidence="3" id="KW-1185">Reference proteome</keyword>
<sequence length="143" mass="13941">MSVTTTPTATTTTATATAAPAKSLIAGGLTAAALAAAATATLAAVGKAAGISLVVGGGPIPVSGFAVLTVIFSTVGLALALILARTVHRPRTVFVRTTITLTALSLIPDLAADAAGATKMLLMSTHLLAAAIVIPAITRRLSA</sequence>
<dbReference type="AlphaFoldDB" id="A0A543CQS3"/>
<feature type="transmembrane region" description="Helical" evidence="1">
    <location>
        <begin position="24"/>
        <end position="45"/>
    </location>
</feature>
<evidence type="ECO:0000313" key="2">
    <source>
        <dbReference type="EMBL" id="TQL99439.1"/>
    </source>
</evidence>
<reference evidence="2 3" key="1">
    <citation type="submission" date="2019-06" db="EMBL/GenBank/DDBJ databases">
        <title>Sequencing the genomes of 1000 actinobacteria strains.</title>
        <authorList>
            <person name="Klenk H.-P."/>
        </authorList>
    </citation>
    <scope>NUCLEOTIDE SEQUENCE [LARGE SCALE GENOMIC DNA]</scope>
    <source>
        <strain evidence="2 3">DSM 102200</strain>
    </source>
</reference>